<name>A0A6J5N205_9CAUD</name>
<gene>
    <name evidence="1" type="ORF">UFOVP585_8</name>
</gene>
<organism evidence="1">
    <name type="scientific">uncultured Caudovirales phage</name>
    <dbReference type="NCBI Taxonomy" id="2100421"/>
    <lineage>
        <taxon>Viruses</taxon>
        <taxon>Duplodnaviria</taxon>
        <taxon>Heunggongvirae</taxon>
        <taxon>Uroviricota</taxon>
        <taxon>Caudoviricetes</taxon>
        <taxon>Peduoviridae</taxon>
        <taxon>Maltschvirus</taxon>
        <taxon>Maltschvirus maltsch</taxon>
    </lineage>
</organism>
<accession>A0A6J5N205</accession>
<reference evidence="1" key="1">
    <citation type="submission" date="2020-04" db="EMBL/GenBank/DDBJ databases">
        <authorList>
            <person name="Chiriac C."/>
            <person name="Salcher M."/>
            <person name="Ghai R."/>
            <person name="Kavagutti S V."/>
        </authorList>
    </citation>
    <scope>NUCLEOTIDE SEQUENCE</scope>
</reference>
<sequence>MIVKSNNKLVIILAVILVSFSSVLTAWLVEKTITDACRAHGNSQGFTRADLQCVVEEK</sequence>
<protein>
    <submittedName>
        <fullName evidence="1">Uncharacterized protein</fullName>
    </submittedName>
</protein>
<proteinExistence type="predicted"/>
<evidence type="ECO:0000313" key="1">
    <source>
        <dbReference type="EMBL" id="CAB4151266.1"/>
    </source>
</evidence>
<dbReference type="EMBL" id="LR796562">
    <property type="protein sequence ID" value="CAB4151266.1"/>
    <property type="molecule type" value="Genomic_DNA"/>
</dbReference>